<dbReference type="KEGG" id="aqu:109581384"/>
<gene>
    <name evidence="2" type="primary">109581384</name>
</gene>
<protein>
    <submittedName>
        <fullName evidence="2">Uncharacterized protein</fullName>
    </submittedName>
</protein>
<reference evidence="3" key="1">
    <citation type="journal article" date="2010" name="Nature">
        <title>The Amphimedon queenslandica genome and the evolution of animal complexity.</title>
        <authorList>
            <person name="Srivastava M."/>
            <person name="Simakov O."/>
            <person name="Chapman J."/>
            <person name="Fahey B."/>
            <person name="Gauthier M.E."/>
            <person name="Mitros T."/>
            <person name="Richards G.S."/>
            <person name="Conaco C."/>
            <person name="Dacre M."/>
            <person name="Hellsten U."/>
            <person name="Larroux C."/>
            <person name="Putnam N.H."/>
            <person name="Stanke M."/>
            <person name="Adamska M."/>
            <person name="Darling A."/>
            <person name="Degnan S.M."/>
            <person name="Oakley T.H."/>
            <person name="Plachetzki D.C."/>
            <person name="Zhai Y."/>
            <person name="Adamski M."/>
            <person name="Calcino A."/>
            <person name="Cummins S.F."/>
            <person name="Goodstein D.M."/>
            <person name="Harris C."/>
            <person name="Jackson D.J."/>
            <person name="Leys S.P."/>
            <person name="Shu S."/>
            <person name="Woodcroft B.J."/>
            <person name="Vervoort M."/>
            <person name="Kosik K.S."/>
            <person name="Manning G."/>
            <person name="Degnan B.M."/>
            <person name="Rokhsar D.S."/>
        </authorList>
    </citation>
    <scope>NUCLEOTIDE SEQUENCE [LARGE SCALE GENOMIC DNA]</scope>
</reference>
<keyword evidence="3" id="KW-1185">Reference proteome</keyword>
<feature type="compositionally biased region" description="Basic and acidic residues" evidence="1">
    <location>
        <begin position="70"/>
        <end position="93"/>
    </location>
</feature>
<feature type="compositionally biased region" description="Basic and acidic residues" evidence="1">
    <location>
        <begin position="146"/>
        <end position="160"/>
    </location>
</feature>
<feature type="compositionally biased region" description="Basic and acidic residues" evidence="1">
    <location>
        <begin position="122"/>
        <end position="135"/>
    </location>
</feature>
<dbReference type="EnsemblMetazoa" id="Aqu2.1.34119_001">
    <property type="protein sequence ID" value="Aqu2.1.34119_001"/>
    <property type="gene ID" value="Aqu2.1.34119"/>
</dbReference>
<organism evidence="2">
    <name type="scientific">Amphimedon queenslandica</name>
    <name type="common">Sponge</name>
    <dbReference type="NCBI Taxonomy" id="400682"/>
    <lineage>
        <taxon>Eukaryota</taxon>
        <taxon>Metazoa</taxon>
        <taxon>Porifera</taxon>
        <taxon>Demospongiae</taxon>
        <taxon>Heteroscleromorpha</taxon>
        <taxon>Haplosclerida</taxon>
        <taxon>Niphatidae</taxon>
        <taxon>Amphimedon</taxon>
    </lineage>
</organism>
<reference evidence="2" key="2">
    <citation type="submission" date="2017-05" db="UniProtKB">
        <authorList>
            <consortium name="EnsemblMetazoa"/>
        </authorList>
    </citation>
    <scope>IDENTIFICATION</scope>
</reference>
<feature type="compositionally biased region" description="Acidic residues" evidence="1">
    <location>
        <begin position="136"/>
        <end position="145"/>
    </location>
</feature>
<dbReference type="Proteomes" id="UP000007879">
    <property type="component" value="Unassembled WGS sequence"/>
</dbReference>
<dbReference type="InParanoid" id="A0A1X7V2V3"/>
<evidence type="ECO:0000313" key="2">
    <source>
        <dbReference type="EnsemblMetazoa" id="Aqu2.1.34119_001"/>
    </source>
</evidence>
<accession>A0A1X7V2V3</accession>
<feature type="compositionally biased region" description="Basic and acidic residues" evidence="1">
    <location>
        <begin position="167"/>
        <end position="176"/>
    </location>
</feature>
<sequence length="176" mass="20025">MEEDSKEGLSLYELKRLKRIKENQALLAQLFPEGTKLKSPTKKKSKTKGQLSPLPIDPLVSTCIRRKSKRISERASRRASERTLDKASCDDHYTGPITRSRKILLSESLIQAKRRRKSKSNNVDHDPLSRIKAIESDDSEQDDGPETTKRSSHMPEDPLTRDTSTPSREKPTQNSQ</sequence>
<dbReference type="EnsemblMetazoa" id="XM_019995446.1">
    <property type="protein sequence ID" value="XP_019851005.1"/>
    <property type="gene ID" value="LOC109581384"/>
</dbReference>
<evidence type="ECO:0000256" key="1">
    <source>
        <dbReference type="SAM" id="MobiDB-lite"/>
    </source>
</evidence>
<evidence type="ECO:0000313" key="3">
    <source>
        <dbReference type="Proteomes" id="UP000007879"/>
    </source>
</evidence>
<dbReference type="AlphaFoldDB" id="A0A1X7V2V3"/>
<name>A0A1X7V2V3_AMPQE</name>
<proteinExistence type="predicted"/>
<feature type="region of interest" description="Disordered" evidence="1">
    <location>
        <begin position="33"/>
        <end position="176"/>
    </location>
</feature>